<proteinExistence type="predicted"/>
<name>A0AAD7BEA9_9AGAR</name>
<dbReference type="AlphaFoldDB" id="A0AAD7BEA9"/>
<feature type="domain" description="DUF6697" evidence="2">
    <location>
        <begin position="172"/>
        <end position="363"/>
    </location>
</feature>
<dbReference type="Pfam" id="PF20411">
    <property type="entry name" value="DUF6697"/>
    <property type="match status" value="1"/>
</dbReference>
<gene>
    <name evidence="3" type="ORF">FB45DRAFT_840252</name>
</gene>
<feature type="region of interest" description="Disordered" evidence="1">
    <location>
        <begin position="362"/>
        <end position="405"/>
    </location>
</feature>
<dbReference type="InterPro" id="IPR046520">
    <property type="entry name" value="DUF6697"/>
</dbReference>
<sequence>MGDLSVGIKTEPTAKMEDVGTAVNLPSKMELDECKILVAVKNESVDSKEDVKMAHGIDINPTKNESGEMNSALADSVMAQEEEEKKFEIKKEHEDSALPRNIVRYRMDAVVVPRLPRGTKRPLNEPASVKLEVKKIKLERSEGLAAGTLSVRLNGIETYPTRLDFEFRDLSFSRQFVSDYYGGSVQETFPKAAAKFYTLTGYRHFMYPSLVVNPESPRIPGEPGLFLNPQAVKPPNWTEEYNLLTRLAAKKFQYMGKYTLQPSQPLSLAEWLEQEPTMRHSWATRMATKGWGREVRSRIDFRRRLDREPNDDEAIAELETSKQFTHITAADILNAYNSGDELLSVWTMKCIGYDEQFQRGLADPQVLAPPPKSTRKSGRTTRKKGKRVKRSITPKSEDEDESNEL</sequence>
<dbReference type="EMBL" id="JARKIF010000019">
    <property type="protein sequence ID" value="KAJ7618466.1"/>
    <property type="molecule type" value="Genomic_DNA"/>
</dbReference>
<organism evidence="3 4">
    <name type="scientific">Roridomyces roridus</name>
    <dbReference type="NCBI Taxonomy" id="1738132"/>
    <lineage>
        <taxon>Eukaryota</taxon>
        <taxon>Fungi</taxon>
        <taxon>Dikarya</taxon>
        <taxon>Basidiomycota</taxon>
        <taxon>Agaricomycotina</taxon>
        <taxon>Agaricomycetes</taxon>
        <taxon>Agaricomycetidae</taxon>
        <taxon>Agaricales</taxon>
        <taxon>Marasmiineae</taxon>
        <taxon>Mycenaceae</taxon>
        <taxon>Roridomyces</taxon>
    </lineage>
</organism>
<evidence type="ECO:0000256" key="1">
    <source>
        <dbReference type="SAM" id="MobiDB-lite"/>
    </source>
</evidence>
<accession>A0AAD7BEA9</accession>
<reference evidence="3" key="1">
    <citation type="submission" date="2023-03" db="EMBL/GenBank/DDBJ databases">
        <title>Massive genome expansion in bonnet fungi (Mycena s.s.) driven by repeated elements and novel gene families across ecological guilds.</title>
        <authorList>
            <consortium name="Lawrence Berkeley National Laboratory"/>
            <person name="Harder C.B."/>
            <person name="Miyauchi S."/>
            <person name="Viragh M."/>
            <person name="Kuo A."/>
            <person name="Thoen E."/>
            <person name="Andreopoulos B."/>
            <person name="Lu D."/>
            <person name="Skrede I."/>
            <person name="Drula E."/>
            <person name="Henrissat B."/>
            <person name="Morin E."/>
            <person name="Kohler A."/>
            <person name="Barry K."/>
            <person name="LaButti K."/>
            <person name="Morin E."/>
            <person name="Salamov A."/>
            <person name="Lipzen A."/>
            <person name="Mereny Z."/>
            <person name="Hegedus B."/>
            <person name="Baldrian P."/>
            <person name="Stursova M."/>
            <person name="Weitz H."/>
            <person name="Taylor A."/>
            <person name="Grigoriev I.V."/>
            <person name="Nagy L.G."/>
            <person name="Martin F."/>
            <person name="Kauserud H."/>
        </authorList>
    </citation>
    <scope>NUCLEOTIDE SEQUENCE</scope>
    <source>
        <strain evidence="3">9284</strain>
    </source>
</reference>
<comment type="caution">
    <text evidence="3">The sequence shown here is derived from an EMBL/GenBank/DDBJ whole genome shotgun (WGS) entry which is preliminary data.</text>
</comment>
<evidence type="ECO:0000259" key="2">
    <source>
        <dbReference type="Pfam" id="PF20411"/>
    </source>
</evidence>
<feature type="compositionally biased region" description="Basic residues" evidence="1">
    <location>
        <begin position="373"/>
        <end position="392"/>
    </location>
</feature>
<evidence type="ECO:0000313" key="4">
    <source>
        <dbReference type="Proteomes" id="UP001221142"/>
    </source>
</evidence>
<dbReference type="Proteomes" id="UP001221142">
    <property type="component" value="Unassembled WGS sequence"/>
</dbReference>
<protein>
    <recommendedName>
        <fullName evidence="2">DUF6697 domain-containing protein</fullName>
    </recommendedName>
</protein>
<evidence type="ECO:0000313" key="3">
    <source>
        <dbReference type="EMBL" id="KAJ7618466.1"/>
    </source>
</evidence>
<keyword evidence="4" id="KW-1185">Reference proteome</keyword>